<dbReference type="InterPro" id="IPR036388">
    <property type="entry name" value="WH-like_DNA-bd_sf"/>
</dbReference>
<dbReference type="SUPFAM" id="SSF46785">
    <property type="entry name" value="Winged helix' DNA-binding domain"/>
    <property type="match status" value="1"/>
</dbReference>
<keyword evidence="2" id="KW-0805">Transcription regulation</keyword>
<dbReference type="Proteomes" id="UP000293342">
    <property type="component" value="Unassembled WGS sequence"/>
</dbReference>
<feature type="domain" description="HTH lysR-type" evidence="5">
    <location>
        <begin position="1"/>
        <end position="58"/>
    </location>
</feature>
<evidence type="ECO:0000313" key="6">
    <source>
        <dbReference type="EMBL" id="TCC44977.1"/>
    </source>
</evidence>
<gene>
    <name evidence="6" type="ORF">E0H75_31120</name>
</gene>
<dbReference type="EMBL" id="SJKD01000008">
    <property type="protein sequence ID" value="TCC44977.1"/>
    <property type="molecule type" value="Genomic_DNA"/>
</dbReference>
<comment type="caution">
    <text evidence="6">The sequence shown here is derived from an EMBL/GenBank/DDBJ whole genome shotgun (WGS) entry which is preliminary data.</text>
</comment>
<evidence type="ECO:0000313" key="7">
    <source>
        <dbReference type="Proteomes" id="UP000293342"/>
    </source>
</evidence>
<dbReference type="CDD" id="cd08414">
    <property type="entry name" value="PBP2_LTTR_aromatics_like"/>
    <property type="match status" value="1"/>
</dbReference>
<evidence type="ECO:0000256" key="2">
    <source>
        <dbReference type="ARBA" id="ARBA00023015"/>
    </source>
</evidence>
<dbReference type="SUPFAM" id="SSF53850">
    <property type="entry name" value="Periplasmic binding protein-like II"/>
    <property type="match status" value="1"/>
</dbReference>
<dbReference type="PANTHER" id="PTHR30346">
    <property type="entry name" value="TRANSCRIPTIONAL DUAL REGULATOR HCAR-RELATED"/>
    <property type="match status" value="1"/>
</dbReference>
<dbReference type="GO" id="GO:0003700">
    <property type="term" value="F:DNA-binding transcription factor activity"/>
    <property type="evidence" value="ECO:0007669"/>
    <property type="project" value="InterPro"/>
</dbReference>
<evidence type="ECO:0000259" key="5">
    <source>
        <dbReference type="PROSITE" id="PS50931"/>
    </source>
</evidence>
<keyword evidence="4" id="KW-0804">Transcription</keyword>
<dbReference type="GO" id="GO:0032993">
    <property type="term" value="C:protein-DNA complex"/>
    <property type="evidence" value="ECO:0007669"/>
    <property type="project" value="TreeGrafter"/>
</dbReference>
<dbReference type="PANTHER" id="PTHR30346:SF28">
    <property type="entry name" value="HTH-TYPE TRANSCRIPTIONAL REGULATOR CYNR"/>
    <property type="match status" value="1"/>
</dbReference>
<evidence type="ECO:0000256" key="1">
    <source>
        <dbReference type="ARBA" id="ARBA00009437"/>
    </source>
</evidence>
<evidence type="ECO:0000256" key="4">
    <source>
        <dbReference type="ARBA" id="ARBA00023163"/>
    </source>
</evidence>
<dbReference type="Pfam" id="PF00126">
    <property type="entry name" value="HTH_1"/>
    <property type="match status" value="1"/>
</dbReference>
<organism evidence="6 7">
    <name type="scientific">Kribbella capetownensis</name>
    <dbReference type="NCBI Taxonomy" id="1572659"/>
    <lineage>
        <taxon>Bacteria</taxon>
        <taxon>Bacillati</taxon>
        <taxon>Actinomycetota</taxon>
        <taxon>Actinomycetes</taxon>
        <taxon>Propionibacteriales</taxon>
        <taxon>Kribbellaceae</taxon>
        <taxon>Kribbella</taxon>
    </lineage>
</organism>
<dbReference type="GO" id="GO:0003677">
    <property type="term" value="F:DNA binding"/>
    <property type="evidence" value="ECO:0007669"/>
    <property type="project" value="UniProtKB-KW"/>
</dbReference>
<protein>
    <submittedName>
        <fullName evidence="6">LysR family transcriptional regulator</fullName>
    </submittedName>
</protein>
<dbReference type="PROSITE" id="PS50931">
    <property type="entry name" value="HTH_LYSR"/>
    <property type="match status" value="1"/>
</dbReference>
<dbReference type="OrthoDB" id="3181812at2"/>
<keyword evidence="7" id="KW-1185">Reference proteome</keyword>
<sequence>MEIRELRAFVVVAEEGGVSAAARRLHLSQSALSQVVQSLERQLGVQLLTRSHSGTTPTPAGELLVRRARAILADHDKAVAELSALGDSGSVVAGSIRVGVPLELPLDVLPSALAELRAAHPATQVEVRHASSAGQVAALENGELDLALVRYRPVGDRFDAMLVVREPIGVLLDARHSESLAKPSGVPLDRLAGMNWLAFPRSDAPPWYDEVAAILRTHGLVDQVSAAGGDPPVTAEVKFAAVRAGRSFTLAPPGWATTLPEGIRWHPIEGNPIVRRTWAIWPATSRQRDLATLVAAFQLPNGGG</sequence>
<name>A0A4R0JFP8_9ACTN</name>
<evidence type="ECO:0000256" key="3">
    <source>
        <dbReference type="ARBA" id="ARBA00023125"/>
    </source>
</evidence>
<dbReference type="InterPro" id="IPR036390">
    <property type="entry name" value="WH_DNA-bd_sf"/>
</dbReference>
<keyword evidence="3" id="KW-0238">DNA-binding</keyword>
<dbReference type="Pfam" id="PF03466">
    <property type="entry name" value="LysR_substrate"/>
    <property type="match status" value="1"/>
</dbReference>
<dbReference type="RefSeq" id="WP_131517281.1">
    <property type="nucleotide sequence ID" value="NZ_SJKD01000008.1"/>
</dbReference>
<proteinExistence type="inferred from homology"/>
<dbReference type="Gene3D" id="3.40.190.10">
    <property type="entry name" value="Periplasmic binding protein-like II"/>
    <property type="match status" value="2"/>
</dbReference>
<dbReference type="InterPro" id="IPR005119">
    <property type="entry name" value="LysR_subst-bd"/>
</dbReference>
<dbReference type="InterPro" id="IPR000847">
    <property type="entry name" value="LysR_HTH_N"/>
</dbReference>
<dbReference type="FunFam" id="1.10.10.10:FF:000001">
    <property type="entry name" value="LysR family transcriptional regulator"/>
    <property type="match status" value="1"/>
</dbReference>
<dbReference type="AlphaFoldDB" id="A0A4R0JFP8"/>
<dbReference type="Gene3D" id="1.10.10.10">
    <property type="entry name" value="Winged helix-like DNA-binding domain superfamily/Winged helix DNA-binding domain"/>
    <property type="match status" value="1"/>
</dbReference>
<dbReference type="PRINTS" id="PR00039">
    <property type="entry name" value="HTHLYSR"/>
</dbReference>
<reference evidence="6 7" key="1">
    <citation type="submission" date="2019-02" db="EMBL/GenBank/DDBJ databases">
        <title>Kribbella capetownensis sp. nov. and Kribbella speibonae sp. nov., isolated from soil.</title>
        <authorList>
            <person name="Curtis S.M."/>
            <person name="Norton I."/>
            <person name="Everest G.J."/>
            <person name="Meyers P.R."/>
        </authorList>
    </citation>
    <scope>NUCLEOTIDE SEQUENCE [LARGE SCALE GENOMIC DNA]</scope>
    <source>
        <strain evidence="6 7">YM53</strain>
    </source>
</reference>
<comment type="similarity">
    <text evidence="1">Belongs to the LysR transcriptional regulatory family.</text>
</comment>
<accession>A0A4R0JFP8</accession>